<evidence type="ECO:0000313" key="2">
    <source>
        <dbReference type="Proteomes" id="UP000245698"/>
    </source>
</evidence>
<protein>
    <submittedName>
        <fullName evidence="1">Uncharacterized protein</fullName>
    </submittedName>
</protein>
<reference evidence="2" key="1">
    <citation type="submission" date="2016-12" db="EMBL/GenBank/DDBJ databases">
        <authorList>
            <person name="Brunel B."/>
        </authorList>
    </citation>
    <scope>NUCLEOTIDE SEQUENCE [LARGE SCALE GENOMIC DNA]</scope>
</reference>
<accession>A0A2P9ALI3</accession>
<keyword evidence="2" id="KW-1185">Reference proteome</keyword>
<name>A0A2P9ALI3_9HYPH</name>
<dbReference type="Proteomes" id="UP000245698">
    <property type="component" value="Unassembled WGS sequence"/>
</dbReference>
<evidence type="ECO:0000313" key="1">
    <source>
        <dbReference type="EMBL" id="SJM32005.1"/>
    </source>
</evidence>
<proteinExistence type="predicted"/>
<dbReference type="EMBL" id="FUIG01000029">
    <property type="protein sequence ID" value="SJM32005.1"/>
    <property type="molecule type" value="Genomic_DNA"/>
</dbReference>
<gene>
    <name evidence="1" type="ORF">BQ8482_220176</name>
</gene>
<organism evidence="1 2">
    <name type="scientific">Mesorhizobium delmotii</name>
    <dbReference type="NCBI Taxonomy" id="1631247"/>
    <lineage>
        <taxon>Bacteria</taxon>
        <taxon>Pseudomonadati</taxon>
        <taxon>Pseudomonadota</taxon>
        <taxon>Alphaproteobacteria</taxon>
        <taxon>Hyphomicrobiales</taxon>
        <taxon>Phyllobacteriaceae</taxon>
        <taxon>Mesorhizobium</taxon>
    </lineage>
</organism>
<sequence length="55" mass="6195">MIATTHTACSQVPAHDQSFSWFCHSATDGFVFQIELILKRGARTVLELGLLHPRR</sequence>
<dbReference type="AlphaFoldDB" id="A0A2P9ALI3"/>